<keyword evidence="4" id="KW-1185">Reference proteome</keyword>
<feature type="signal peptide" evidence="2">
    <location>
        <begin position="1"/>
        <end position="31"/>
    </location>
</feature>
<dbReference type="AlphaFoldDB" id="A0A939LTZ7"/>
<keyword evidence="2" id="KW-0732">Signal</keyword>
<dbReference type="EMBL" id="JAGDYL010000006">
    <property type="protein sequence ID" value="MBO1804775.1"/>
    <property type="molecule type" value="Genomic_DNA"/>
</dbReference>
<dbReference type="Proteomes" id="UP000664398">
    <property type="component" value="Unassembled WGS sequence"/>
</dbReference>
<reference evidence="3" key="1">
    <citation type="submission" date="2021-03" db="EMBL/GenBank/DDBJ databases">
        <title>Leucobacter chromiisoli sp. nov., isolated from chromium-containing soil of chemical plant.</title>
        <authorList>
            <person name="Xu Z."/>
        </authorList>
    </citation>
    <scope>NUCLEOTIDE SEQUENCE</scope>
    <source>
        <strain evidence="3">A2</strain>
    </source>
</reference>
<comment type="caution">
    <text evidence="3">The sequence shown here is derived from an EMBL/GenBank/DDBJ whole genome shotgun (WGS) entry which is preliminary data.</text>
</comment>
<feature type="compositionally biased region" description="Polar residues" evidence="1">
    <location>
        <begin position="38"/>
        <end position="48"/>
    </location>
</feature>
<evidence type="ECO:0008006" key="5">
    <source>
        <dbReference type="Google" id="ProtNLM"/>
    </source>
</evidence>
<evidence type="ECO:0000313" key="4">
    <source>
        <dbReference type="Proteomes" id="UP000664398"/>
    </source>
</evidence>
<protein>
    <recommendedName>
        <fullName evidence="5">Lipoprotein</fullName>
    </recommendedName>
</protein>
<name>A0A939LTZ7_9MICO</name>
<evidence type="ECO:0000256" key="2">
    <source>
        <dbReference type="SAM" id="SignalP"/>
    </source>
</evidence>
<accession>A0A939LTZ7</accession>
<organism evidence="3 4">
    <name type="scientific">Leucobacter ruminantium</name>
    <dbReference type="NCBI Taxonomy" id="1289170"/>
    <lineage>
        <taxon>Bacteria</taxon>
        <taxon>Bacillati</taxon>
        <taxon>Actinomycetota</taxon>
        <taxon>Actinomycetes</taxon>
        <taxon>Micrococcales</taxon>
        <taxon>Microbacteriaceae</taxon>
        <taxon>Leucobacter</taxon>
    </lineage>
</organism>
<feature type="chain" id="PRO_5037073004" description="Lipoprotein" evidence="2">
    <location>
        <begin position="32"/>
        <end position="168"/>
    </location>
</feature>
<sequence>MAPTPRSRSAIPRGLALAATLLLALPLAACAPEPDTSEAPTGSDTHGGNTLEEGESGHPEPPAEATKKNTELPASFPKEEFALPDGAVIDDTGERGPDQWFVVLRADSEKRADALSEQVSSLNHLQSEGVDEASGLTVLTKPGLRVELLSLAEGSSTLLSYELSRTVS</sequence>
<dbReference type="RefSeq" id="WP_208045252.1">
    <property type="nucleotide sequence ID" value="NZ_JAGDYL010000006.1"/>
</dbReference>
<evidence type="ECO:0000313" key="3">
    <source>
        <dbReference type="EMBL" id="MBO1804775.1"/>
    </source>
</evidence>
<proteinExistence type="predicted"/>
<gene>
    <name evidence="3" type="ORF">J4H91_05510</name>
</gene>
<evidence type="ECO:0000256" key="1">
    <source>
        <dbReference type="SAM" id="MobiDB-lite"/>
    </source>
</evidence>
<feature type="region of interest" description="Disordered" evidence="1">
    <location>
        <begin position="32"/>
        <end position="95"/>
    </location>
</feature>